<dbReference type="AlphaFoldDB" id="A0A8T0K6C3"/>
<protein>
    <submittedName>
        <fullName evidence="1">Uncharacterized protein</fullName>
    </submittedName>
</protein>
<evidence type="ECO:0000313" key="2">
    <source>
        <dbReference type="Proteomes" id="UP000743370"/>
    </source>
</evidence>
<evidence type="ECO:0000313" key="1">
    <source>
        <dbReference type="EMBL" id="KAG2391235.1"/>
    </source>
</evidence>
<name>A0A8T0K6C3_PHAAN</name>
<dbReference type="Proteomes" id="UP000743370">
    <property type="component" value="Unassembled WGS sequence"/>
</dbReference>
<organism evidence="1 2">
    <name type="scientific">Phaseolus angularis</name>
    <name type="common">Azuki bean</name>
    <name type="synonym">Vigna angularis</name>
    <dbReference type="NCBI Taxonomy" id="3914"/>
    <lineage>
        <taxon>Eukaryota</taxon>
        <taxon>Viridiplantae</taxon>
        <taxon>Streptophyta</taxon>
        <taxon>Embryophyta</taxon>
        <taxon>Tracheophyta</taxon>
        <taxon>Spermatophyta</taxon>
        <taxon>Magnoliopsida</taxon>
        <taxon>eudicotyledons</taxon>
        <taxon>Gunneridae</taxon>
        <taxon>Pentapetalae</taxon>
        <taxon>rosids</taxon>
        <taxon>fabids</taxon>
        <taxon>Fabales</taxon>
        <taxon>Fabaceae</taxon>
        <taxon>Papilionoideae</taxon>
        <taxon>50 kb inversion clade</taxon>
        <taxon>NPAAA clade</taxon>
        <taxon>indigoferoid/millettioid clade</taxon>
        <taxon>Phaseoleae</taxon>
        <taxon>Vigna</taxon>
    </lineage>
</organism>
<proteinExistence type="predicted"/>
<comment type="caution">
    <text evidence="1">The sequence shown here is derived from an EMBL/GenBank/DDBJ whole genome shotgun (WGS) entry which is preliminary data.</text>
</comment>
<sequence length="187" mass="21671">MKNCLVDLRPYILRSDGAFPVFVDDGSYRPNRAFLAKVKGCARGNIPSEVEKDLEARLISQYFLPNDCSPKFLLHWRYSYKFKSIGENQLIVDEKTKYVQCFNRPPRVDHVSTKLTRSNSLWHVRMRGHHAQTGGSGFPIPFYVELLNVTIHDISLDVVEIMMVHYPTILHYWRGYVTSHTQAVLEV</sequence>
<reference evidence="1 2" key="1">
    <citation type="submission" date="2020-05" db="EMBL/GenBank/DDBJ databases">
        <title>Vigna angularis (adzuki bean) Var. LongXiaoDou No. 4 denovo assembly.</title>
        <authorList>
            <person name="Xiang H."/>
        </authorList>
    </citation>
    <scope>NUCLEOTIDE SEQUENCE [LARGE SCALE GENOMIC DNA]</scope>
    <source>
        <tissue evidence="1">Leaf</tissue>
    </source>
</reference>
<gene>
    <name evidence="1" type="ORF">HKW66_Vig0130040</name>
</gene>
<dbReference type="EMBL" id="JABFOF010000007">
    <property type="protein sequence ID" value="KAG2391235.1"/>
    <property type="molecule type" value="Genomic_DNA"/>
</dbReference>
<accession>A0A8T0K6C3</accession>